<dbReference type="Proteomes" id="UP001189429">
    <property type="component" value="Unassembled WGS sequence"/>
</dbReference>
<feature type="non-terminal residue" evidence="1">
    <location>
        <position position="1"/>
    </location>
</feature>
<evidence type="ECO:0000313" key="1">
    <source>
        <dbReference type="EMBL" id="CAK0821797.1"/>
    </source>
</evidence>
<evidence type="ECO:0008006" key="3">
    <source>
        <dbReference type="Google" id="ProtNLM"/>
    </source>
</evidence>
<feature type="non-terminal residue" evidence="1">
    <location>
        <position position="135"/>
    </location>
</feature>
<comment type="caution">
    <text evidence="1">The sequence shown here is derived from an EMBL/GenBank/DDBJ whole genome shotgun (WGS) entry which is preliminary data.</text>
</comment>
<reference evidence="1" key="1">
    <citation type="submission" date="2023-10" db="EMBL/GenBank/DDBJ databases">
        <authorList>
            <person name="Chen Y."/>
            <person name="Shah S."/>
            <person name="Dougan E. K."/>
            <person name="Thang M."/>
            <person name="Chan C."/>
        </authorList>
    </citation>
    <scope>NUCLEOTIDE SEQUENCE [LARGE SCALE GENOMIC DNA]</scope>
</reference>
<dbReference type="EMBL" id="CAUYUJ010007732">
    <property type="protein sequence ID" value="CAK0821797.1"/>
    <property type="molecule type" value="Genomic_DNA"/>
</dbReference>
<gene>
    <name evidence="1" type="ORF">PCOR1329_LOCUS22962</name>
</gene>
<sequence length="135" mass="14833">QELKDGLQHVLAASREKSALLKTSVAAFETECGFVNGQLKLLPEDAAGRERMGQLSASLREEAEECKAVLQKATEQCERTQKYFSISEKAAANLPPCEQFFGHIAAFLDQLSAAWLDISEEPREVAAVRRHGTGQ</sequence>
<proteinExistence type="predicted"/>
<organism evidence="1 2">
    <name type="scientific">Prorocentrum cordatum</name>
    <dbReference type="NCBI Taxonomy" id="2364126"/>
    <lineage>
        <taxon>Eukaryota</taxon>
        <taxon>Sar</taxon>
        <taxon>Alveolata</taxon>
        <taxon>Dinophyceae</taxon>
        <taxon>Prorocentrales</taxon>
        <taxon>Prorocentraceae</taxon>
        <taxon>Prorocentrum</taxon>
    </lineage>
</organism>
<accession>A0ABN9RRS5</accession>
<dbReference type="SUPFAM" id="SSF101447">
    <property type="entry name" value="Formin homology 2 domain (FH2 domain)"/>
    <property type="match status" value="1"/>
</dbReference>
<dbReference type="InterPro" id="IPR042201">
    <property type="entry name" value="FH2_Formin_sf"/>
</dbReference>
<protein>
    <recommendedName>
        <fullName evidence="3">Component of oligomeric Golgi complex 3</fullName>
    </recommendedName>
</protein>
<name>A0ABN9RRS5_9DINO</name>
<evidence type="ECO:0000313" key="2">
    <source>
        <dbReference type="Proteomes" id="UP001189429"/>
    </source>
</evidence>
<keyword evidence="2" id="KW-1185">Reference proteome</keyword>
<dbReference type="Gene3D" id="1.20.58.2220">
    <property type="entry name" value="Formin, FH2 domain"/>
    <property type="match status" value="1"/>
</dbReference>